<dbReference type="RefSeq" id="WP_209621426.1">
    <property type="nucleotide sequence ID" value="NZ_JAGJRS010000022.1"/>
</dbReference>
<dbReference type="PROSITE" id="PS51257">
    <property type="entry name" value="PROKAR_LIPOPROTEIN"/>
    <property type="match status" value="1"/>
</dbReference>
<organism evidence="2 3">
    <name type="scientific">Frateuria flava</name>
    <dbReference type="NCBI Taxonomy" id="2821489"/>
    <lineage>
        <taxon>Bacteria</taxon>
        <taxon>Pseudomonadati</taxon>
        <taxon>Pseudomonadota</taxon>
        <taxon>Gammaproteobacteria</taxon>
        <taxon>Lysobacterales</taxon>
        <taxon>Rhodanobacteraceae</taxon>
        <taxon>Frateuria</taxon>
    </lineage>
</organism>
<accession>A0ABS4DQ56</accession>
<name>A0ABS4DQ56_9GAMM</name>
<reference evidence="2 3" key="1">
    <citation type="submission" date="2021-04" db="EMBL/GenBank/DDBJ databases">
        <authorList>
            <person name="Huq M.A."/>
        </authorList>
    </citation>
    <scope>NUCLEOTIDE SEQUENCE [LARGE SCALE GENOMIC DNA]</scope>
    <source>
        <strain evidence="2 3">MAH-13</strain>
    </source>
</reference>
<evidence type="ECO:0000313" key="3">
    <source>
        <dbReference type="Proteomes" id="UP000823790"/>
    </source>
</evidence>
<sequence length="318" mass="35373">MSLRFVGLGLIPTLAGCSDLESSADVQALQAAVAPLHLDDPRSDVRTHVAQLDFRPIGLRDRGHCTGYTGTDARLLRLQAHVGIRCLRGATLRPGYPEHNRRVHVARGYARAYNAILADVTNGHFARRFAADRLTWTVPDRFDVRLPDTGWSGNRSWEIDAFWDGQRLGPCRQAEKSHPPCGSFVRILPGPGHGDPGRRPSRLSSSRRDGSDLWFTLTPTSLRAEHFPGLRYLGSTTKEHYFAMESPYIGYIVCWGNTDRYIVPAVDPGLPDSHALTCWTSFELANRMEVNVQVWGASLRDVALLLSRLYAQARAMSA</sequence>
<dbReference type="Proteomes" id="UP000823790">
    <property type="component" value="Unassembled WGS sequence"/>
</dbReference>
<comment type="caution">
    <text evidence="2">The sequence shown here is derived from an EMBL/GenBank/DDBJ whole genome shotgun (WGS) entry which is preliminary data.</text>
</comment>
<dbReference type="EMBL" id="JAGJRS010000022">
    <property type="protein sequence ID" value="MBP1475187.1"/>
    <property type="molecule type" value="Genomic_DNA"/>
</dbReference>
<evidence type="ECO:0000256" key="1">
    <source>
        <dbReference type="SAM" id="MobiDB-lite"/>
    </source>
</evidence>
<evidence type="ECO:0008006" key="4">
    <source>
        <dbReference type="Google" id="ProtNLM"/>
    </source>
</evidence>
<gene>
    <name evidence="2" type="ORF">J7I44_12810</name>
</gene>
<proteinExistence type="predicted"/>
<evidence type="ECO:0000313" key="2">
    <source>
        <dbReference type="EMBL" id="MBP1475187.1"/>
    </source>
</evidence>
<protein>
    <recommendedName>
        <fullName evidence="4">Lipoprotein</fullName>
    </recommendedName>
</protein>
<keyword evidence="3" id="KW-1185">Reference proteome</keyword>
<feature type="region of interest" description="Disordered" evidence="1">
    <location>
        <begin position="188"/>
        <end position="208"/>
    </location>
</feature>